<dbReference type="Gene3D" id="3.40.640.10">
    <property type="entry name" value="Type I PLP-dependent aspartate aminotransferase-like (Major domain)"/>
    <property type="match status" value="1"/>
</dbReference>
<feature type="binding site" description="in other chain" evidence="6">
    <location>
        <position position="190"/>
    </location>
    <ligand>
        <name>pyridoxal 5'-phosphate</name>
        <dbReference type="ChEBI" id="CHEBI:597326"/>
        <note>ligand shared between dimeric partners</note>
    </ligand>
</feature>
<feature type="domain" description="Aminotransferase class I/classII large" evidence="7">
    <location>
        <begin position="50"/>
        <end position="392"/>
    </location>
</feature>
<feature type="binding site" evidence="6">
    <location>
        <position position="143"/>
    </location>
    <ligand>
        <name>substrate</name>
    </ligand>
</feature>
<evidence type="ECO:0000259" key="7">
    <source>
        <dbReference type="Pfam" id="PF00155"/>
    </source>
</evidence>
<dbReference type="Gene3D" id="3.90.1150.10">
    <property type="entry name" value="Aspartate Aminotransferase, domain 1"/>
    <property type="match status" value="1"/>
</dbReference>
<evidence type="ECO:0000256" key="6">
    <source>
        <dbReference type="HAMAP-Rule" id="MF_00985"/>
    </source>
</evidence>
<dbReference type="InterPro" id="IPR001917">
    <property type="entry name" value="Aminotrans_II_pyridoxalP_BS"/>
</dbReference>
<dbReference type="EMBL" id="CP094533">
    <property type="protein sequence ID" value="UOE26962.1"/>
    <property type="molecule type" value="Genomic_DNA"/>
</dbReference>
<keyword evidence="9" id="KW-1185">Reference proteome</keyword>
<dbReference type="InterPro" id="IPR050087">
    <property type="entry name" value="AON_synthase_class-II"/>
</dbReference>
<comment type="pathway">
    <text evidence="6">Amino-acid degradation; L-threonine degradation via oxydo-reductase pathway; glycine from L-threonine: step 2/2.</text>
</comment>
<dbReference type="InterPro" id="IPR015424">
    <property type="entry name" value="PyrdxlP-dep_Trfase"/>
</dbReference>
<comment type="catalytic activity">
    <reaction evidence="5">
        <text>6-carboxyhexanoyl-[ACP] + L-alanine + H(+) = (8S)-8-amino-7-oxononanoate + holo-[ACP] + CO2</text>
        <dbReference type="Rhea" id="RHEA:42288"/>
        <dbReference type="Rhea" id="RHEA-COMP:9685"/>
        <dbReference type="Rhea" id="RHEA-COMP:9955"/>
        <dbReference type="ChEBI" id="CHEBI:15378"/>
        <dbReference type="ChEBI" id="CHEBI:16526"/>
        <dbReference type="ChEBI" id="CHEBI:57972"/>
        <dbReference type="ChEBI" id="CHEBI:64479"/>
        <dbReference type="ChEBI" id="CHEBI:78846"/>
        <dbReference type="ChEBI" id="CHEBI:149468"/>
        <dbReference type="EC" id="2.3.1.47"/>
    </reaction>
</comment>
<organism evidence="8 9">
    <name type="scientific">Agromyces soli</name>
    <dbReference type="NCBI Taxonomy" id="659012"/>
    <lineage>
        <taxon>Bacteria</taxon>
        <taxon>Bacillati</taxon>
        <taxon>Actinomycetota</taxon>
        <taxon>Actinomycetes</taxon>
        <taxon>Micrococcales</taxon>
        <taxon>Microbacteriaceae</taxon>
        <taxon>Agromyces</taxon>
    </lineage>
</organism>
<accession>A0ABY4AX27</accession>
<dbReference type="SUPFAM" id="SSF53383">
    <property type="entry name" value="PLP-dependent transferases"/>
    <property type="match status" value="1"/>
</dbReference>
<comment type="similarity">
    <text evidence="1 6">Belongs to the class-II pyridoxal-phosphate-dependent aminotransferase family.</text>
</comment>
<protein>
    <recommendedName>
        <fullName evidence="6">2-amino-3-ketobutyrate coenzyme A ligase</fullName>
        <shortName evidence="6">AKB ligase</shortName>
        <ecNumber evidence="6">2.3.1.29</ecNumber>
    </recommendedName>
    <alternativeName>
        <fullName evidence="6">Glycine acetyltransferase</fullName>
    </alternativeName>
</protein>
<evidence type="ECO:0000313" key="9">
    <source>
        <dbReference type="Proteomes" id="UP000831304"/>
    </source>
</evidence>
<feature type="binding site" description="in other chain" evidence="6">
    <location>
        <begin position="215"/>
        <end position="218"/>
    </location>
    <ligand>
        <name>pyridoxal 5'-phosphate</name>
        <dbReference type="ChEBI" id="CHEBI:597326"/>
        <note>ligand shared between dimeric partners</note>
    </ligand>
</feature>
<dbReference type="NCBIfam" id="TIGR01822">
    <property type="entry name" value="2am3keto_CoA"/>
    <property type="match status" value="1"/>
</dbReference>
<dbReference type="Pfam" id="PF00155">
    <property type="entry name" value="Aminotran_1_2"/>
    <property type="match status" value="1"/>
</dbReference>
<dbReference type="PANTHER" id="PTHR13693:SF102">
    <property type="entry name" value="2-AMINO-3-KETOBUTYRATE COENZYME A LIGASE, MITOCHONDRIAL"/>
    <property type="match status" value="1"/>
</dbReference>
<feature type="modified residue" description="N6-(pyridoxal phosphate)lysine" evidence="6">
    <location>
        <position position="249"/>
    </location>
</feature>
<evidence type="ECO:0000313" key="8">
    <source>
        <dbReference type="EMBL" id="UOE26962.1"/>
    </source>
</evidence>
<dbReference type="InterPro" id="IPR004839">
    <property type="entry name" value="Aminotransferase_I/II_large"/>
</dbReference>
<keyword evidence="2 6" id="KW-0808">Transferase</keyword>
<dbReference type="HAMAP" id="MF_00985">
    <property type="entry name" value="2am3keto_CoA_ligase"/>
    <property type="match status" value="1"/>
</dbReference>
<dbReference type="InterPro" id="IPR015421">
    <property type="entry name" value="PyrdxlP-dep_Trfase_major"/>
</dbReference>
<evidence type="ECO:0000256" key="3">
    <source>
        <dbReference type="ARBA" id="ARBA00022898"/>
    </source>
</evidence>
<comment type="cofactor">
    <cofactor evidence="6">
        <name>pyridoxal 5'-phosphate</name>
        <dbReference type="ChEBI" id="CHEBI:597326"/>
    </cofactor>
    <text evidence="6">Binds 1 pyridoxal phosphate per subunit.</text>
</comment>
<dbReference type="RefSeq" id="WP_243569810.1">
    <property type="nucleotide sequence ID" value="NZ_BAAARD010000011.1"/>
</dbReference>
<gene>
    <name evidence="6" type="primary">kbl</name>
    <name evidence="8" type="ORF">MTP13_04020</name>
</gene>
<sequence>MYGDVKAQLRAELDEIDAAGLTKRERGIVGPQSSEVDIASGGADGIGLARVLNFCANNYLGLADDPRIVAAAHRGLDEWGYGMASVRFICGTQTQHLELEARVSEFLGYDDTILFSSCFDANGGVFETLFGPEDAIISDALNHASIIDGIRLSKARRYRYANRDLAELEQRLVEASDARRKVIVTDGVFSMDGYIAPLREICDLADRYGALVFVDDSHAVGFVGANGRGTPELCGVEGRVDITTGTFGKALGGASGGYVAARQEIVDLLRQRARPYLFSNTLAPAIVAGTLEALALLSSSGELREQLKANAALFRELMTEAGFELLPGEHPIVPVMFGDAALTARIADALQARGVYVTAFSYPVVPKGQARIRVQLSAAHSEDEIRACVEAFTAARDEVAPA</sequence>
<name>A0ABY4AX27_9MICO</name>
<feature type="binding site" description="in other chain" evidence="6">
    <location>
        <begin position="246"/>
        <end position="249"/>
    </location>
    <ligand>
        <name>pyridoxal 5'-phosphate</name>
        <dbReference type="ChEBI" id="CHEBI:597326"/>
        <note>ligand shared between dimeric partners</note>
    </ligand>
</feature>
<dbReference type="InterPro" id="IPR011282">
    <property type="entry name" value="2am3keto_CoA_ligase"/>
</dbReference>
<dbReference type="GO" id="GO:0008890">
    <property type="term" value="F:glycine C-acetyltransferase activity"/>
    <property type="evidence" value="ECO:0007669"/>
    <property type="project" value="UniProtKB-EC"/>
</dbReference>
<feature type="binding site" evidence="6">
    <location>
        <position position="373"/>
    </location>
    <ligand>
        <name>substrate</name>
    </ligand>
</feature>
<comment type="catalytic activity">
    <reaction evidence="6">
        <text>glycine + acetyl-CoA = (2S)-2-amino-3-oxobutanoate + CoA</text>
        <dbReference type="Rhea" id="RHEA:20736"/>
        <dbReference type="ChEBI" id="CHEBI:57287"/>
        <dbReference type="ChEBI" id="CHEBI:57288"/>
        <dbReference type="ChEBI" id="CHEBI:57305"/>
        <dbReference type="ChEBI" id="CHEBI:78948"/>
        <dbReference type="EC" id="2.3.1.29"/>
    </reaction>
</comment>
<dbReference type="InterPro" id="IPR015422">
    <property type="entry name" value="PyrdxlP-dep_Trfase_small"/>
</dbReference>
<comment type="subunit">
    <text evidence="6">Homodimer.</text>
</comment>
<keyword evidence="3 6" id="KW-0663">Pyridoxal phosphate</keyword>
<evidence type="ECO:0000256" key="4">
    <source>
        <dbReference type="ARBA" id="ARBA00023315"/>
    </source>
</evidence>
<proteinExistence type="inferred from homology"/>
<keyword evidence="4 6" id="KW-0012">Acyltransferase</keyword>
<evidence type="ECO:0000256" key="5">
    <source>
        <dbReference type="ARBA" id="ARBA00047715"/>
    </source>
</evidence>
<dbReference type="PANTHER" id="PTHR13693">
    <property type="entry name" value="CLASS II AMINOTRANSFERASE/8-AMINO-7-OXONONANOATE SYNTHASE"/>
    <property type="match status" value="1"/>
</dbReference>
<dbReference type="PROSITE" id="PS00599">
    <property type="entry name" value="AA_TRANSFER_CLASS_2"/>
    <property type="match status" value="1"/>
</dbReference>
<feature type="binding site" evidence="6">
    <location>
        <begin position="279"/>
        <end position="280"/>
    </location>
    <ligand>
        <name>pyridoxal 5'-phosphate</name>
        <dbReference type="ChEBI" id="CHEBI:597326"/>
        <note>ligand shared between dimeric partners</note>
    </ligand>
</feature>
<feature type="binding site" description="in other chain" evidence="6">
    <location>
        <begin position="118"/>
        <end position="119"/>
    </location>
    <ligand>
        <name>pyridoxal 5'-phosphate</name>
        <dbReference type="ChEBI" id="CHEBI:597326"/>
        <note>ligand shared between dimeric partners</note>
    </ligand>
</feature>
<dbReference type="Proteomes" id="UP000831304">
    <property type="component" value="Chromosome"/>
</dbReference>
<evidence type="ECO:0000256" key="1">
    <source>
        <dbReference type="ARBA" id="ARBA00008392"/>
    </source>
</evidence>
<dbReference type="CDD" id="cd06454">
    <property type="entry name" value="KBL_like"/>
    <property type="match status" value="1"/>
</dbReference>
<dbReference type="NCBIfam" id="NF005394">
    <property type="entry name" value="PRK06939.1"/>
    <property type="match status" value="1"/>
</dbReference>
<dbReference type="EC" id="2.3.1.29" evidence="6"/>
<evidence type="ECO:0000256" key="2">
    <source>
        <dbReference type="ARBA" id="ARBA00022679"/>
    </source>
</evidence>
<reference evidence="8 9" key="1">
    <citation type="submission" date="2022-03" db="EMBL/GenBank/DDBJ databases">
        <title>Agromyces sp. isolated from the gut of P. brevitarsis seulensis larvae.</title>
        <authorList>
            <person name="Won M."/>
            <person name="Kwon S.-W."/>
        </authorList>
    </citation>
    <scope>NUCLEOTIDE SEQUENCE [LARGE SCALE GENOMIC DNA]</scope>
    <source>
        <strain evidence="8 9">KACC 16215</strain>
    </source>
</reference>
<comment type="function">
    <text evidence="6">Catalyzes the cleavage of 2-amino-3-ketobutyrate to glycine and acetyl-CoA.</text>
</comment>